<dbReference type="AlphaFoldDB" id="A0A267HPC1"/>
<dbReference type="Gene3D" id="3.10.450.540">
    <property type="match status" value="1"/>
</dbReference>
<reference evidence="3 4" key="1">
    <citation type="submission" date="2015-08" db="EMBL/GenBank/DDBJ databases">
        <title>Enterococcus genome sequence.</title>
        <authorList>
            <person name="Acedo J.Z."/>
            <person name="Vederas J.C."/>
        </authorList>
    </citation>
    <scope>NUCLEOTIDE SEQUENCE [LARGE SCALE GENOMIC DNA]</scope>
    <source>
        <strain evidence="3 4">49</strain>
    </source>
</reference>
<comment type="caution">
    <text evidence="3">The sequence shown here is derived from an EMBL/GenBank/DDBJ whole genome shotgun (WGS) entry which is preliminary data.</text>
</comment>
<evidence type="ECO:0000313" key="3">
    <source>
        <dbReference type="EMBL" id="PAB00077.1"/>
    </source>
</evidence>
<feature type="transmembrane region" description="Helical" evidence="2">
    <location>
        <begin position="56"/>
        <end position="79"/>
    </location>
</feature>
<proteinExistence type="predicted"/>
<organism evidence="3 4">
    <name type="scientific">Enterococcus canintestini</name>
    <dbReference type="NCBI Taxonomy" id="317010"/>
    <lineage>
        <taxon>Bacteria</taxon>
        <taxon>Bacillati</taxon>
        <taxon>Bacillota</taxon>
        <taxon>Bacilli</taxon>
        <taxon>Lactobacillales</taxon>
        <taxon>Enterococcaceae</taxon>
        <taxon>Enterococcus</taxon>
    </lineage>
</organism>
<gene>
    <name evidence="3" type="ORF">AKL21_11000</name>
</gene>
<dbReference type="Pfam" id="PF12642">
    <property type="entry name" value="TpcC"/>
    <property type="match status" value="1"/>
</dbReference>
<dbReference type="EMBL" id="LHUG01000012">
    <property type="protein sequence ID" value="PAB00077.1"/>
    <property type="molecule type" value="Genomic_DNA"/>
</dbReference>
<sequence>MTERKPVFNPQTVTSKKKVAKKGQSKNKGVALFQRKKKPDPSTRTIRFAPRTAQSVVSFMFFSFFLVMCVVVLMTFGRVDTLSRIAMSKQVNKEELVTNVNNALKDTEQLRYEGMKLADRLFTISHKDNGKKYWEEQLAPFLATGLNPNDLGFSTTSVDRIARNVRFIKMDTIDEKEALYRLYYDVRFTEGDTWQQVQVILPVSYEGQEMKLIDRPSFTNLATTEEKNTSIYQENRFTPKGSDVKDEEKNKVTEFTQRFFELYVSNDEKLALITNVQGLGRAELVNVEPKQVLKINNGNYYVQGVYTFAFDERNPLTSNFMLEIKPTKESYYVTKMNGE</sequence>
<dbReference type="InterPro" id="IPR024735">
    <property type="entry name" value="TcpC"/>
</dbReference>
<keyword evidence="2" id="KW-0812">Transmembrane</keyword>
<keyword evidence="4" id="KW-1185">Reference proteome</keyword>
<evidence type="ECO:0000313" key="4">
    <source>
        <dbReference type="Proteomes" id="UP000216797"/>
    </source>
</evidence>
<evidence type="ECO:0000256" key="1">
    <source>
        <dbReference type="SAM" id="MobiDB-lite"/>
    </source>
</evidence>
<name>A0A267HPC1_9ENTE</name>
<dbReference type="RefSeq" id="WP_010746390.1">
    <property type="nucleotide sequence ID" value="NZ_LHUG01000012.1"/>
</dbReference>
<feature type="compositionally biased region" description="Basic residues" evidence="1">
    <location>
        <begin position="15"/>
        <end position="25"/>
    </location>
</feature>
<evidence type="ECO:0000256" key="2">
    <source>
        <dbReference type="SAM" id="Phobius"/>
    </source>
</evidence>
<feature type="region of interest" description="Disordered" evidence="1">
    <location>
        <begin position="1"/>
        <end position="28"/>
    </location>
</feature>
<keyword evidence="2" id="KW-1133">Transmembrane helix</keyword>
<protein>
    <submittedName>
        <fullName evidence="3">Uncharacterized protein</fullName>
    </submittedName>
</protein>
<keyword evidence="2" id="KW-0472">Membrane</keyword>
<accession>A0A267HPC1</accession>
<dbReference type="Proteomes" id="UP000216797">
    <property type="component" value="Unassembled WGS sequence"/>
</dbReference>